<protein>
    <submittedName>
        <fullName evidence="2">Uncharacterized protein</fullName>
    </submittedName>
</protein>
<evidence type="ECO:0000313" key="2">
    <source>
        <dbReference type="EMBL" id="BAU84446.1"/>
    </source>
</evidence>
<dbReference type="KEGG" id="slau:SLA_3538"/>
<organism evidence="2 3">
    <name type="scientific">Streptomyces laurentii</name>
    <dbReference type="NCBI Taxonomy" id="39478"/>
    <lineage>
        <taxon>Bacteria</taxon>
        <taxon>Bacillati</taxon>
        <taxon>Actinomycetota</taxon>
        <taxon>Actinomycetes</taxon>
        <taxon>Kitasatosporales</taxon>
        <taxon>Streptomycetaceae</taxon>
        <taxon>Streptomyces</taxon>
    </lineage>
</organism>
<sequence>MPTWSALVVGAHFFPMARSLRAPMLRWVGAAMLATIGLAALATLLPDATENVWQSVPGIGCAAVLWAGAAYTGLRAGRRRA</sequence>
<evidence type="ECO:0000256" key="1">
    <source>
        <dbReference type="SAM" id="Phobius"/>
    </source>
</evidence>
<feature type="transmembrane region" description="Helical" evidence="1">
    <location>
        <begin position="52"/>
        <end position="74"/>
    </location>
</feature>
<dbReference type="EMBL" id="AP017424">
    <property type="protein sequence ID" value="BAU84446.1"/>
    <property type="molecule type" value="Genomic_DNA"/>
</dbReference>
<dbReference type="AlphaFoldDB" id="A0A160P1B5"/>
<name>A0A160P1B5_STRLU</name>
<keyword evidence="1" id="KW-1133">Transmembrane helix</keyword>
<evidence type="ECO:0000313" key="3">
    <source>
        <dbReference type="Proteomes" id="UP000217676"/>
    </source>
</evidence>
<dbReference type="Proteomes" id="UP000217676">
    <property type="component" value="Chromosome"/>
</dbReference>
<reference evidence="2 3" key="1">
    <citation type="journal article" date="2016" name="Genome Announc.">
        <title>Complete Genome Sequence of Thiostrepton-Producing Streptomyces laurentii ATCC 31255.</title>
        <authorList>
            <person name="Doi K."/>
            <person name="Fujino Y."/>
            <person name="Nagayoshi Y."/>
            <person name="Ohshima T."/>
            <person name="Ogata S."/>
        </authorList>
    </citation>
    <scope>NUCLEOTIDE SEQUENCE [LARGE SCALE GENOMIC DNA]</scope>
    <source>
        <strain evidence="2 3">ATCC 31255</strain>
    </source>
</reference>
<proteinExistence type="predicted"/>
<gene>
    <name evidence="2" type="ORF">SLA_3538</name>
</gene>
<keyword evidence="3" id="KW-1185">Reference proteome</keyword>
<accession>A0A160P1B5</accession>
<keyword evidence="1" id="KW-0812">Transmembrane</keyword>
<keyword evidence="1" id="KW-0472">Membrane</keyword>
<feature type="transmembrane region" description="Helical" evidence="1">
    <location>
        <begin position="24"/>
        <end position="46"/>
    </location>
</feature>